<dbReference type="Proteomes" id="UP001430065">
    <property type="component" value="Unassembled WGS sequence"/>
</dbReference>
<dbReference type="RefSeq" id="WP_204634411.1">
    <property type="nucleotide sequence ID" value="NZ_JADIKC010000001.1"/>
</dbReference>
<gene>
    <name evidence="1" type="ORF">ISP20_02175</name>
</gene>
<evidence type="ECO:0000313" key="2">
    <source>
        <dbReference type="Proteomes" id="UP001430065"/>
    </source>
</evidence>
<protein>
    <submittedName>
        <fullName evidence="1">Uncharacterized protein</fullName>
    </submittedName>
</protein>
<evidence type="ECO:0000313" key="1">
    <source>
        <dbReference type="EMBL" id="MBM7119955.1"/>
    </source>
</evidence>
<proteinExistence type="predicted"/>
<comment type="caution">
    <text evidence="1">The sequence shown here is derived from an EMBL/GenBank/DDBJ whole genome shotgun (WGS) entry which is preliminary data.</text>
</comment>
<organism evidence="1 2">
    <name type="scientific">Dyella kyungheensis</name>
    <dbReference type="NCBI Taxonomy" id="1242174"/>
    <lineage>
        <taxon>Bacteria</taxon>
        <taxon>Pseudomonadati</taxon>
        <taxon>Pseudomonadota</taxon>
        <taxon>Gammaproteobacteria</taxon>
        <taxon>Lysobacterales</taxon>
        <taxon>Rhodanobacteraceae</taxon>
        <taxon>Dyella</taxon>
    </lineage>
</organism>
<dbReference type="EMBL" id="JADIKC010000001">
    <property type="protein sequence ID" value="MBM7119955.1"/>
    <property type="molecule type" value="Genomic_DNA"/>
</dbReference>
<sequence>MDKPSLHGQEYRTASTLYSVDGKRAAAVLEFHSGETYLDEQEWVEGTTFKNRHSGDLVGPFASPEDAEKFIAATSRFRGDLK</sequence>
<accession>A0ABS2JLN9</accession>
<reference evidence="1 2" key="1">
    <citation type="submission" date="2020-10" db="EMBL/GenBank/DDBJ databases">
        <title>Phylogeny of dyella-like bacteria.</title>
        <authorList>
            <person name="Fu J."/>
        </authorList>
    </citation>
    <scope>NUCLEOTIDE SEQUENCE [LARGE SCALE GENOMIC DNA]</scope>
    <source>
        <strain evidence="1 2">THG-B117</strain>
    </source>
</reference>
<keyword evidence="2" id="KW-1185">Reference proteome</keyword>
<name>A0ABS2JLN9_9GAMM</name>